<proteinExistence type="predicted"/>
<reference evidence="1 2" key="1">
    <citation type="journal article" date="2018" name="Genes (Basel)">
        <title>Complete Genome Sequence of the Model Halovirus PhiH1 (PhiH1).</title>
        <authorList>
            <person name="Dyall-Smith M."/>
            <person name="Pfeifer F."/>
            <person name="Witte A."/>
            <person name="Oesterhelt D."/>
            <person name="Pfeiffer F."/>
        </authorList>
    </citation>
    <scope>NUCLEOTIDE SEQUENCE [LARGE SCALE GENOMIC DNA]</scope>
    <source>
        <strain evidence="1">Variant phiH1</strain>
    </source>
</reference>
<keyword evidence="2" id="KW-1185">Reference proteome</keyword>
<evidence type="ECO:0000313" key="2">
    <source>
        <dbReference type="Proteomes" id="UP000277198"/>
    </source>
</evidence>
<sequence>MALACQAPDCDHEFDDSVSWDEHDARDAGETPYFTRVFENPDGIGMMTDYVCSAECMREYLDEIDGGQDDE</sequence>
<organismHost>
    <name type="scientific">Halobacterium salinarum</name>
    <name type="common">Halobacterium halobium</name>
    <dbReference type="NCBI Taxonomy" id="2242"/>
</organismHost>
<dbReference type="Proteomes" id="UP000277198">
    <property type="component" value="Segment"/>
</dbReference>
<organism evidence="1 2">
    <name type="scientific">Halobacterium phage phiH</name>
    <name type="common">Bacteriophage phi-H</name>
    <dbReference type="NCBI Taxonomy" id="169684"/>
    <lineage>
        <taxon>Viruses</taxon>
        <taxon>Duplodnaviria</taxon>
        <taxon>Heunggongvirae</taxon>
        <taxon>Uroviricota</taxon>
        <taxon>Caudoviricetes</taxon>
        <taxon>Vertoviridae</taxon>
        <taxon>Myohalovirus</taxon>
        <taxon>Myohalovirus spontanei</taxon>
        <taxon>Myohalovirus phiH</taxon>
    </lineage>
</organism>
<protein>
    <submittedName>
        <fullName evidence="1">Uncharacterized protein</fullName>
    </submittedName>
</protein>
<evidence type="ECO:0000313" key="1">
    <source>
        <dbReference type="EMBL" id="AYM00311.1"/>
    </source>
</evidence>
<gene>
    <name evidence="1" type="ORF">PhiH1_325</name>
</gene>
<name>A0A3G1ZKV6_BPPHH</name>
<dbReference type="EMBL" id="MK002701">
    <property type="protein sequence ID" value="AYM00311.1"/>
    <property type="molecule type" value="Genomic_DNA"/>
</dbReference>
<accession>A0A3G1ZKV6</accession>